<evidence type="ECO:0000313" key="5">
    <source>
        <dbReference type="EMBL" id="KGO84996.1"/>
    </source>
</evidence>
<accession>A0A0A2M068</accession>
<dbReference type="STRING" id="1121895.GCA_000378485_01711"/>
<dbReference type="InterPro" id="IPR013783">
    <property type="entry name" value="Ig-like_fold"/>
</dbReference>
<dbReference type="Gene3D" id="2.60.40.10">
    <property type="entry name" value="Immunoglobulins"/>
    <property type="match status" value="1"/>
</dbReference>
<dbReference type="Proteomes" id="UP000030152">
    <property type="component" value="Unassembled WGS sequence"/>
</dbReference>
<evidence type="ECO:0000313" key="6">
    <source>
        <dbReference type="Proteomes" id="UP000030152"/>
    </source>
</evidence>
<gene>
    <name evidence="5" type="ORF">Q765_18450</name>
</gene>
<evidence type="ECO:0000256" key="2">
    <source>
        <dbReference type="SAM" id="SignalP"/>
    </source>
</evidence>
<dbReference type="eggNOG" id="COG2911">
    <property type="taxonomic scope" value="Bacteria"/>
</dbReference>
<sequence length="858" mass="91937">MKKQILMLFAMMLMATSTFAQATAYPVPDLVQCNYEIFDLTVQDAIVLGDQDPGLYSVTYFETYADAQYNRNAITNPTVYVPVMINPVLYIQVANVTNDDIAITSFNVVINSVQLQSFPDVHACTSYTLAPLNSGNEYRTATDGGGSQLYAGTQITSSQTIYVYSPLCGEESVFVITIGAIALPSIENVQACGSYTLPLLAVGNYYTAPNGAGTQIAAGTTITSTQTIYVFAQEESCTDEDSFTVTISPTMAIDPENVAVCGSYTLPALEAGGYYTSPDGPNGIGVLVPAGTVITTSQTLYLYLVYGACVIEGEFVITILTSDTIQLTPLTACGNDTGIATFDLTQATAQIQQTIPNARVQFFVTPMDAATNTNPIVNANAYFTPSTTIYAGVTIPDNCYYTLALNLVITECTNSVLTGIVRYDANTNGCDSNDAGFAGTQVSLIMGNVIYNTFTNAAGEYAFYNITNGSGEVVLSAVNTNVYNVSPAGYDVVISNEPYTADFCVSPIDPFTNVSVAIWPSTTVVPGFAAGYYIAIYNDGTNVESGQVTFTFDSSKYTFLSSSETGTVSGNTVTFDYANLLPGEQRYIFADFTAAQPPVLNLGDEVVVSASITPLTEDTYPENNTYTLTQTVVNSYDPNDITVDKGEFITLDQATGYLQYTIRFQNMGTANATNVRIATVLDPNLDWETFEPVGASHTYRANRTGQDVYFSFEGIQLPYESADEPASHGSVSYRIKPKATIAIGDVMTAQAGIYFDFNEAIITNIATTTVRAVAGLNTVSNNSFKIYPNPATGIVNLELNNVINATAVTITDVLGKTVLKDVISGTQATVNITSLKSGLYFVTLKTDGKQLTEKLIVK</sequence>
<dbReference type="NCBIfam" id="TIGR04183">
    <property type="entry name" value="Por_Secre_tail"/>
    <property type="match status" value="1"/>
</dbReference>
<dbReference type="AlphaFoldDB" id="A0A0A2M068"/>
<feature type="chain" id="PRO_5001991486" evidence="2">
    <location>
        <begin position="23"/>
        <end position="858"/>
    </location>
</feature>
<name>A0A0A2M068_9FLAO</name>
<dbReference type="eggNOG" id="COG4935">
    <property type="taxonomic scope" value="Bacteria"/>
</dbReference>
<keyword evidence="1 2" id="KW-0732">Signal</keyword>
<dbReference type="Pfam" id="PF18962">
    <property type="entry name" value="Por_Secre_tail"/>
    <property type="match status" value="1"/>
</dbReference>
<dbReference type="InterPro" id="IPR026444">
    <property type="entry name" value="Secre_tail"/>
</dbReference>
<feature type="domain" description="DUF7619" evidence="4">
    <location>
        <begin position="637"/>
        <end position="769"/>
    </location>
</feature>
<dbReference type="eggNOG" id="COG4886">
    <property type="taxonomic scope" value="Bacteria"/>
</dbReference>
<protein>
    <submittedName>
        <fullName evidence="5">Uncharacterized protein</fullName>
    </submittedName>
</protein>
<evidence type="ECO:0000259" key="3">
    <source>
        <dbReference type="Pfam" id="PF18962"/>
    </source>
</evidence>
<dbReference type="Pfam" id="PF24595">
    <property type="entry name" value="DUF7619"/>
    <property type="match status" value="1"/>
</dbReference>
<dbReference type="EMBL" id="JRLX01000029">
    <property type="protein sequence ID" value="KGO84996.1"/>
    <property type="molecule type" value="Genomic_DNA"/>
</dbReference>
<proteinExistence type="predicted"/>
<dbReference type="RefSeq" id="WP_020212865.1">
    <property type="nucleotide sequence ID" value="NZ_JRLX01000029.1"/>
</dbReference>
<feature type="signal peptide" evidence="2">
    <location>
        <begin position="1"/>
        <end position="22"/>
    </location>
</feature>
<comment type="caution">
    <text evidence="5">The sequence shown here is derived from an EMBL/GenBank/DDBJ whole genome shotgun (WGS) entry which is preliminary data.</text>
</comment>
<dbReference type="OrthoDB" id="1110367at2"/>
<feature type="domain" description="Secretion system C-terminal sorting" evidence="3">
    <location>
        <begin position="786"/>
        <end position="857"/>
    </location>
</feature>
<evidence type="ECO:0000259" key="4">
    <source>
        <dbReference type="Pfam" id="PF24595"/>
    </source>
</evidence>
<organism evidence="5 6">
    <name type="scientific">Flavobacterium rivuli WB 3.3-2 = DSM 21788</name>
    <dbReference type="NCBI Taxonomy" id="1121895"/>
    <lineage>
        <taxon>Bacteria</taxon>
        <taxon>Pseudomonadati</taxon>
        <taxon>Bacteroidota</taxon>
        <taxon>Flavobacteriia</taxon>
        <taxon>Flavobacteriales</taxon>
        <taxon>Flavobacteriaceae</taxon>
        <taxon>Flavobacterium</taxon>
    </lineage>
</organism>
<keyword evidence="6" id="KW-1185">Reference proteome</keyword>
<dbReference type="InterPro" id="IPR055353">
    <property type="entry name" value="DUF7619"/>
</dbReference>
<evidence type="ECO:0000256" key="1">
    <source>
        <dbReference type="ARBA" id="ARBA00022729"/>
    </source>
</evidence>
<reference evidence="5 6" key="1">
    <citation type="submission" date="2013-09" db="EMBL/GenBank/DDBJ databases">
        <authorList>
            <person name="Zeng Z."/>
            <person name="Chen C."/>
        </authorList>
    </citation>
    <scope>NUCLEOTIDE SEQUENCE [LARGE SCALE GENOMIC DNA]</scope>
    <source>
        <strain evidence="5 6">WB 3.3-2</strain>
    </source>
</reference>